<name>A0A7W3LVK9_ACTNM</name>
<evidence type="ECO:0000313" key="4">
    <source>
        <dbReference type="Proteomes" id="UP000572680"/>
    </source>
</evidence>
<keyword evidence="4" id="KW-1185">Reference proteome</keyword>
<evidence type="ECO:0000256" key="1">
    <source>
        <dbReference type="SAM" id="MobiDB-lite"/>
    </source>
</evidence>
<protein>
    <submittedName>
        <fullName evidence="3">Hemerythrin superfamily protein</fullName>
    </submittedName>
</protein>
<feature type="domain" description="Hemerythrin-like" evidence="2">
    <location>
        <begin position="7"/>
        <end position="119"/>
    </location>
</feature>
<proteinExistence type="predicted"/>
<sequence>MPDNAVVAAIKNDHRTLERMFDQLRKNPDEKTLAEMSILFVAHGKAEEAEVYPKLAVKSPEDKGDVFHGVEEHREAEEHLRALQAAEPGTEDFTDRLEKFVESVDHHVEEEESSILPELNQALDEDEAARVAEAFHQAEEAEKTRLAATSGRDLDAMSKEELVAQAERQGLTGVSSRTKDELKTELHAALNPKV</sequence>
<accession>A0A7W3LVK9</accession>
<feature type="region of interest" description="Disordered" evidence="1">
    <location>
        <begin position="166"/>
        <end position="194"/>
    </location>
</feature>
<dbReference type="PANTHER" id="PTHR35585">
    <property type="entry name" value="HHE DOMAIN PROTEIN (AFU_ORTHOLOGUE AFUA_4G00730)"/>
    <property type="match status" value="1"/>
</dbReference>
<dbReference type="AlphaFoldDB" id="A0A7W3LVK9"/>
<organism evidence="3 4">
    <name type="scientific">Actinomadura namibiensis</name>
    <dbReference type="NCBI Taxonomy" id="182080"/>
    <lineage>
        <taxon>Bacteria</taxon>
        <taxon>Bacillati</taxon>
        <taxon>Actinomycetota</taxon>
        <taxon>Actinomycetes</taxon>
        <taxon>Streptosporangiales</taxon>
        <taxon>Thermomonosporaceae</taxon>
        <taxon>Actinomadura</taxon>
    </lineage>
</organism>
<reference evidence="3 4" key="1">
    <citation type="submission" date="2020-08" db="EMBL/GenBank/DDBJ databases">
        <title>Genomic Encyclopedia of Type Strains, Phase IV (KMG-IV): sequencing the most valuable type-strain genomes for metagenomic binning, comparative biology and taxonomic classification.</title>
        <authorList>
            <person name="Goeker M."/>
        </authorList>
    </citation>
    <scope>NUCLEOTIDE SEQUENCE [LARGE SCALE GENOMIC DNA]</scope>
    <source>
        <strain evidence="3 4">DSM 44197</strain>
    </source>
</reference>
<feature type="compositionally biased region" description="Basic and acidic residues" evidence="1">
    <location>
        <begin position="177"/>
        <end position="186"/>
    </location>
</feature>
<evidence type="ECO:0000259" key="2">
    <source>
        <dbReference type="Pfam" id="PF01814"/>
    </source>
</evidence>
<dbReference type="EMBL" id="JACJIA010000010">
    <property type="protein sequence ID" value="MBA8955100.1"/>
    <property type="molecule type" value="Genomic_DNA"/>
</dbReference>
<evidence type="ECO:0000313" key="3">
    <source>
        <dbReference type="EMBL" id="MBA8955100.1"/>
    </source>
</evidence>
<dbReference type="PANTHER" id="PTHR35585:SF1">
    <property type="entry name" value="HHE DOMAIN PROTEIN (AFU_ORTHOLOGUE AFUA_4G00730)"/>
    <property type="match status" value="1"/>
</dbReference>
<comment type="caution">
    <text evidence="3">The sequence shown here is derived from an EMBL/GenBank/DDBJ whole genome shotgun (WGS) entry which is preliminary data.</text>
</comment>
<dbReference type="Pfam" id="PF01814">
    <property type="entry name" value="Hemerythrin"/>
    <property type="match status" value="1"/>
</dbReference>
<dbReference type="InterPro" id="IPR012312">
    <property type="entry name" value="Hemerythrin-like"/>
</dbReference>
<gene>
    <name evidence="3" type="ORF">HNR61_006757</name>
</gene>
<dbReference type="Gene3D" id="1.20.120.520">
    <property type="entry name" value="nmb1532 protein domain like"/>
    <property type="match status" value="1"/>
</dbReference>
<dbReference type="RefSeq" id="WP_182847098.1">
    <property type="nucleotide sequence ID" value="NZ_BAAALP010000085.1"/>
</dbReference>
<dbReference type="Proteomes" id="UP000572680">
    <property type="component" value="Unassembled WGS sequence"/>
</dbReference>